<evidence type="ECO:0000313" key="6">
    <source>
        <dbReference type="EMBL" id="MCE5974999.1"/>
    </source>
</evidence>
<dbReference type="PANTHER" id="PTHR30419">
    <property type="entry name" value="HTH-TYPE TRANSCRIPTIONAL REGULATOR YBHD"/>
    <property type="match status" value="1"/>
</dbReference>
<reference evidence="6 7" key="1">
    <citation type="submission" date="2021-12" db="EMBL/GenBank/DDBJ databases">
        <title>Sinirhodobacter sp. WL0062 is a bacterium isolated from seawater.</title>
        <authorList>
            <person name="Wang L."/>
            <person name="He W."/>
            <person name="Zhang D.-F."/>
        </authorList>
    </citation>
    <scope>NUCLEOTIDE SEQUENCE [LARGE SCALE GENOMIC DNA]</scope>
    <source>
        <strain evidence="6 7">WL0062</strain>
    </source>
</reference>
<dbReference type="InterPro" id="IPR005119">
    <property type="entry name" value="LysR_subst-bd"/>
</dbReference>
<keyword evidence="3" id="KW-0238">DNA-binding</keyword>
<evidence type="ECO:0000256" key="3">
    <source>
        <dbReference type="ARBA" id="ARBA00023125"/>
    </source>
</evidence>
<accession>A0ABS8YYU5</accession>
<evidence type="ECO:0000259" key="5">
    <source>
        <dbReference type="PROSITE" id="PS50931"/>
    </source>
</evidence>
<dbReference type="Gene3D" id="3.40.190.290">
    <property type="match status" value="1"/>
</dbReference>
<feature type="domain" description="HTH lysR-type" evidence="5">
    <location>
        <begin position="2"/>
        <end position="59"/>
    </location>
</feature>
<evidence type="ECO:0000256" key="1">
    <source>
        <dbReference type="ARBA" id="ARBA00009437"/>
    </source>
</evidence>
<comment type="caution">
    <text evidence="6">The sequence shown here is derived from an EMBL/GenBank/DDBJ whole genome shotgun (WGS) entry which is preliminary data.</text>
</comment>
<dbReference type="RefSeq" id="WP_233677932.1">
    <property type="nucleotide sequence ID" value="NZ_JAJUOS010000015.1"/>
</dbReference>
<dbReference type="SUPFAM" id="SSF46785">
    <property type="entry name" value="Winged helix' DNA-binding domain"/>
    <property type="match status" value="1"/>
</dbReference>
<dbReference type="InterPro" id="IPR000847">
    <property type="entry name" value="LysR_HTH_N"/>
</dbReference>
<dbReference type="SUPFAM" id="SSF53850">
    <property type="entry name" value="Periplasmic binding protein-like II"/>
    <property type="match status" value="1"/>
</dbReference>
<keyword evidence="4" id="KW-0804">Transcription</keyword>
<evidence type="ECO:0000256" key="4">
    <source>
        <dbReference type="ARBA" id="ARBA00023163"/>
    </source>
</evidence>
<name>A0ABS8YYU5_9RHOB</name>
<dbReference type="Gene3D" id="1.10.10.10">
    <property type="entry name" value="Winged helix-like DNA-binding domain superfamily/Winged helix DNA-binding domain"/>
    <property type="match status" value="1"/>
</dbReference>
<dbReference type="Pfam" id="PF03466">
    <property type="entry name" value="LysR_substrate"/>
    <property type="match status" value="1"/>
</dbReference>
<dbReference type="PANTHER" id="PTHR30419:SF8">
    <property type="entry name" value="NITROGEN ASSIMILATION TRANSCRIPTIONAL ACTIVATOR-RELATED"/>
    <property type="match status" value="1"/>
</dbReference>
<dbReference type="PROSITE" id="PS50931">
    <property type="entry name" value="HTH_LYSR"/>
    <property type="match status" value="1"/>
</dbReference>
<gene>
    <name evidence="6" type="ORF">LZA78_16085</name>
</gene>
<evidence type="ECO:0000313" key="7">
    <source>
        <dbReference type="Proteomes" id="UP001521181"/>
    </source>
</evidence>
<dbReference type="InterPro" id="IPR036388">
    <property type="entry name" value="WH-like_DNA-bd_sf"/>
</dbReference>
<evidence type="ECO:0000256" key="2">
    <source>
        <dbReference type="ARBA" id="ARBA00023015"/>
    </source>
</evidence>
<organism evidence="6 7">
    <name type="scientific">Rhodobacter flavimaris</name>
    <dbReference type="NCBI Taxonomy" id="2907145"/>
    <lineage>
        <taxon>Bacteria</taxon>
        <taxon>Pseudomonadati</taxon>
        <taxon>Pseudomonadota</taxon>
        <taxon>Alphaproteobacteria</taxon>
        <taxon>Rhodobacterales</taxon>
        <taxon>Rhodobacter group</taxon>
        <taxon>Rhodobacter</taxon>
    </lineage>
</organism>
<keyword evidence="2" id="KW-0805">Transcription regulation</keyword>
<comment type="similarity">
    <text evidence="1">Belongs to the LysR transcriptional regulatory family.</text>
</comment>
<dbReference type="Proteomes" id="UP001521181">
    <property type="component" value="Unassembled WGS sequence"/>
</dbReference>
<keyword evidence="7" id="KW-1185">Reference proteome</keyword>
<sequence length="302" mass="32354">MLKSKLMTYIDAVSRHGSVRRAAEVLNIAPSAVNRQILEFERAIGTPLFDRIPRGMKLTSAGEVVVSHIRRMDGEIALMDARLRDLRGLQSGTVRLLAASGLMSSFVAQVVAQFCEAHPLLDLKIDTLPSDDIVRLVGEGDADLGLSFDLPRDPDLITLASMHQPLGVVVAPDHPLAPRPALRLSDCVGERLILPPKGSGIRVLLDVAFAETRIEPNIVIESNSVQLRKALVREGVGITILAAVDLIGDVSDGVLSHVPLADPHVPGQTLKLVARAKGTLEPLQAKLAEAFRKAFDGLGAIA</sequence>
<dbReference type="Pfam" id="PF00126">
    <property type="entry name" value="HTH_1"/>
    <property type="match status" value="1"/>
</dbReference>
<proteinExistence type="inferred from homology"/>
<dbReference type="InterPro" id="IPR050950">
    <property type="entry name" value="HTH-type_LysR_regulators"/>
</dbReference>
<dbReference type="EMBL" id="JAJUOS010000015">
    <property type="protein sequence ID" value="MCE5974999.1"/>
    <property type="molecule type" value="Genomic_DNA"/>
</dbReference>
<protein>
    <submittedName>
        <fullName evidence="6">LysR family transcriptional regulator</fullName>
    </submittedName>
</protein>
<dbReference type="InterPro" id="IPR036390">
    <property type="entry name" value="WH_DNA-bd_sf"/>
</dbReference>